<feature type="transmembrane region" description="Helical" evidence="1">
    <location>
        <begin position="72"/>
        <end position="93"/>
    </location>
</feature>
<accession>A0A5C8GPU5</accession>
<keyword evidence="1" id="KW-1133">Transmembrane helix</keyword>
<evidence type="ECO:0000313" key="3">
    <source>
        <dbReference type="Proteomes" id="UP000321612"/>
    </source>
</evidence>
<dbReference type="EMBL" id="SDIK01000009">
    <property type="protein sequence ID" value="TXJ63219.1"/>
    <property type="molecule type" value="Genomic_DNA"/>
</dbReference>
<keyword evidence="3" id="KW-1185">Reference proteome</keyword>
<dbReference type="AlphaFoldDB" id="A0A5C8GPU5"/>
<dbReference type="Proteomes" id="UP000321612">
    <property type="component" value="Unassembled WGS sequence"/>
</dbReference>
<organism evidence="2 3">
    <name type="scientific">Prevotella brunnea</name>
    <dbReference type="NCBI Taxonomy" id="2508867"/>
    <lineage>
        <taxon>Bacteria</taxon>
        <taxon>Pseudomonadati</taxon>
        <taxon>Bacteroidota</taxon>
        <taxon>Bacteroidia</taxon>
        <taxon>Bacteroidales</taxon>
        <taxon>Prevotellaceae</taxon>
        <taxon>Prevotella</taxon>
    </lineage>
</organism>
<evidence type="ECO:0000313" key="2">
    <source>
        <dbReference type="EMBL" id="TXJ63219.1"/>
    </source>
</evidence>
<comment type="caution">
    <text evidence="2">The sequence shown here is derived from an EMBL/GenBank/DDBJ whole genome shotgun (WGS) entry which is preliminary data.</text>
</comment>
<sequence length="94" mass="11333">MLFFNQLKPRHFHHDYIYVDERKEKLEKLRQKAKQELGLRGDDVTIMRTESHCSDAFFHFRRRNREKSSMRMLLSVGVSAIFALSLMFLLLFLI</sequence>
<name>A0A5C8GPU5_9BACT</name>
<evidence type="ECO:0000256" key="1">
    <source>
        <dbReference type="SAM" id="Phobius"/>
    </source>
</evidence>
<keyword evidence="1" id="KW-0812">Transmembrane</keyword>
<reference evidence="3" key="1">
    <citation type="submission" date="2019-05" db="EMBL/GenBank/DDBJ databases">
        <title>Prevotella brunnea sp. nov., isolated from a wound of a patient.</title>
        <authorList>
            <person name="Buhl M."/>
        </authorList>
    </citation>
    <scope>NUCLEOTIDE SEQUENCE [LARGE SCALE GENOMIC DNA]</scope>
    <source>
        <strain evidence="3">A2672</strain>
    </source>
</reference>
<keyword evidence="1" id="KW-0472">Membrane</keyword>
<protein>
    <submittedName>
        <fullName evidence="2">Uncharacterized protein</fullName>
    </submittedName>
</protein>
<gene>
    <name evidence="2" type="ORF">ETF27_01115</name>
</gene>
<proteinExistence type="predicted"/>
<dbReference type="RefSeq" id="WP_130830475.1">
    <property type="nucleotide sequence ID" value="NZ_SDIK01000009.1"/>
</dbReference>